<protein>
    <recommendedName>
        <fullName evidence="3">PD-(D/E)XK motif protein</fullName>
    </recommendedName>
</protein>
<keyword evidence="2" id="KW-1185">Reference proteome</keyword>
<dbReference type="InterPro" id="IPR025534">
    <property type="entry name" value="DUF4420"/>
</dbReference>
<dbReference type="Pfam" id="PF14390">
    <property type="entry name" value="DUF4420"/>
    <property type="match status" value="1"/>
</dbReference>
<evidence type="ECO:0008006" key="3">
    <source>
        <dbReference type="Google" id="ProtNLM"/>
    </source>
</evidence>
<evidence type="ECO:0000313" key="1">
    <source>
        <dbReference type="EMBL" id="OAZ45811.1"/>
    </source>
</evidence>
<gene>
    <name evidence="1" type="ORF">A9Z40_00440</name>
</gene>
<dbReference type="Proteomes" id="UP000093918">
    <property type="component" value="Unassembled WGS sequence"/>
</dbReference>
<proteinExistence type="predicted"/>
<accession>A0ABX2WNH4</accession>
<comment type="caution">
    <text evidence="1">The sequence shown here is derived from an EMBL/GenBank/DDBJ whole genome shotgun (WGS) entry which is preliminary data.</text>
</comment>
<name>A0ABX2WNH4_9MICO</name>
<reference evidence="2" key="1">
    <citation type="submission" date="2016-06" db="EMBL/GenBank/DDBJ databases">
        <title>Genome sequencing of cellulolytic organisms.</title>
        <authorList>
            <person name="Bohra V."/>
            <person name="Dafale N.A."/>
            <person name="Purohit H.J."/>
        </authorList>
    </citation>
    <scope>NUCLEOTIDE SEQUENCE [LARGE SCALE GENOMIC DNA]</scope>
    <source>
        <strain evidence="2">ND21</strain>
    </source>
</reference>
<dbReference type="EMBL" id="LZEM01000001">
    <property type="protein sequence ID" value="OAZ45811.1"/>
    <property type="molecule type" value="Genomic_DNA"/>
</dbReference>
<organism evidence="1 2">
    <name type="scientific">Microbacterium arborescens</name>
    <dbReference type="NCBI Taxonomy" id="33883"/>
    <lineage>
        <taxon>Bacteria</taxon>
        <taxon>Bacillati</taxon>
        <taxon>Actinomycetota</taxon>
        <taxon>Actinomycetes</taxon>
        <taxon>Micrococcales</taxon>
        <taxon>Microbacteriaceae</taxon>
        <taxon>Microbacterium</taxon>
    </lineage>
</organism>
<sequence>MPVEVHLPGVPPCTLQIDPSAGTFHLRTAYQSPEPDVGTLRNVDFHAIADGNDDVAEIVVRVNDGGVQIGYRFLAAIISQLQQEARPLGEAVATAVAQFRNLTMERSPLPIEREIGLLGELLFLEYCITALGPQVAVSAWHGPLAEEHDFTIGSVHVEVKSTATDRRIHVIHGLDQLEPLTGVPLVLLSMQLTRSSPDSGRTLPAVIAAVRAHAGAQRRALDVKLAMLGWDDFDADLHDTPWAVRSAPLAYAVDGDFPAITSDRLGGVVPHLGQISDVSYRVDLTDREPTVLAHPLRDFTEWSQ</sequence>
<evidence type="ECO:0000313" key="2">
    <source>
        <dbReference type="Proteomes" id="UP000093918"/>
    </source>
</evidence>